<comment type="caution">
    <text evidence="1">The sequence shown here is derived from an EMBL/GenBank/DDBJ whole genome shotgun (WGS) entry which is preliminary data.</text>
</comment>
<reference evidence="1 2" key="1">
    <citation type="submission" date="2019-06" db="EMBL/GenBank/DDBJ databases">
        <title>A chromosome-scale genome assembly of the European perch, Perca fluviatilis.</title>
        <authorList>
            <person name="Roques C."/>
            <person name="Zahm M."/>
            <person name="Cabau C."/>
            <person name="Klopp C."/>
            <person name="Bouchez O."/>
            <person name="Donnadieu C."/>
            <person name="Kuhl H."/>
            <person name="Gislard M."/>
            <person name="Guendouz S."/>
            <person name="Journot L."/>
            <person name="Haffray P."/>
            <person name="Bestin A."/>
            <person name="Morvezen R."/>
            <person name="Feron R."/>
            <person name="Wen M."/>
            <person name="Jouanno E."/>
            <person name="Herpin A."/>
            <person name="Schartl M."/>
            <person name="Postlethwait J."/>
            <person name="Schaerlinger B."/>
            <person name="Chardard D."/>
            <person name="Lecocq T."/>
            <person name="Poncet C."/>
            <person name="Jaffrelo L."/>
            <person name="Lampietro C."/>
            <person name="Guiguen Y."/>
        </authorList>
    </citation>
    <scope>NUCLEOTIDE SEQUENCE [LARGE SCALE GENOMIC DNA]</scope>
    <source>
        <tissue evidence="1">Blood</tissue>
    </source>
</reference>
<protein>
    <submittedName>
        <fullName evidence="1">Uncharacterized protein</fullName>
    </submittedName>
</protein>
<keyword evidence="2" id="KW-1185">Reference proteome</keyword>
<dbReference type="Proteomes" id="UP000465112">
    <property type="component" value="Chromosome 11"/>
</dbReference>
<organism evidence="1 2">
    <name type="scientific">Perca fluviatilis</name>
    <name type="common">European perch</name>
    <dbReference type="NCBI Taxonomy" id="8168"/>
    <lineage>
        <taxon>Eukaryota</taxon>
        <taxon>Metazoa</taxon>
        <taxon>Chordata</taxon>
        <taxon>Craniata</taxon>
        <taxon>Vertebrata</taxon>
        <taxon>Euteleostomi</taxon>
        <taxon>Actinopterygii</taxon>
        <taxon>Neopterygii</taxon>
        <taxon>Teleostei</taxon>
        <taxon>Neoteleostei</taxon>
        <taxon>Acanthomorphata</taxon>
        <taxon>Eupercaria</taxon>
        <taxon>Perciformes</taxon>
        <taxon>Percoidei</taxon>
        <taxon>Percidae</taxon>
        <taxon>Percinae</taxon>
        <taxon>Perca</taxon>
    </lineage>
</organism>
<evidence type="ECO:0000313" key="2">
    <source>
        <dbReference type="Proteomes" id="UP000465112"/>
    </source>
</evidence>
<sequence length="68" mass="7948">MHWSEWREGQFISRERCWDIGARQLGGIGALEGLIDPWRAWWLSSSDWMSVVSQSLFTYRSRLLTASS</sequence>
<accession>A0A6A5F5V1</accession>
<dbReference type="AlphaFoldDB" id="A0A6A5F5V1"/>
<name>A0A6A5F5V1_PERFL</name>
<evidence type="ECO:0000313" key="1">
    <source>
        <dbReference type="EMBL" id="KAF1384044.1"/>
    </source>
</evidence>
<dbReference type="EMBL" id="VHII01000011">
    <property type="protein sequence ID" value="KAF1384044.1"/>
    <property type="molecule type" value="Genomic_DNA"/>
</dbReference>
<gene>
    <name evidence="1" type="ORF">PFLUV_G00138150</name>
</gene>
<proteinExistence type="predicted"/>